<gene>
    <name evidence="2" type="ORF">BpHYR1_001221</name>
</gene>
<proteinExistence type="predicted"/>
<dbReference type="AlphaFoldDB" id="A0A3M7SUQ5"/>
<evidence type="ECO:0000256" key="1">
    <source>
        <dbReference type="SAM" id="Phobius"/>
    </source>
</evidence>
<keyword evidence="1" id="KW-1133">Transmembrane helix</keyword>
<evidence type="ECO:0000313" key="3">
    <source>
        <dbReference type="Proteomes" id="UP000276133"/>
    </source>
</evidence>
<keyword evidence="1" id="KW-0472">Membrane</keyword>
<accession>A0A3M7SUQ5</accession>
<dbReference type="EMBL" id="REGN01000754">
    <property type="protein sequence ID" value="RNA39367.1"/>
    <property type="molecule type" value="Genomic_DNA"/>
</dbReference>
<protein>
    <submittedName>
        <fullName evidence="2">Uncharacterized protein</fullName>
    </submittedName>
</protein>
<comment type="caution">
    <text evidence="2">The sequence shown here is derived from an EMBL/GenBank/DDBJ whole genome shotgun (WGS) entry which is preliminary data.</text>
</comment>
<keyword evidence="1" id="KW-0812">Transmembrane</keyword>
<reference evidence="2 3" key="1">
    <citation type="journal article" date="2018" name="Sci. Rep.">
        <title>Genomic signatures of local adaptation to the degree of environmental predictability in rotifers.</title>
        <authorList>
            <person name="Franch-Gras L."/>
            <person name="Hahn C."/>
            <person name="Garcia-Roger E.M."/>
            <person name="Carmona M.J."/>
            <person name="Serra M."/>
            <person name="Gomez A."/>
        </authorList>
    </citation>
    <scope>NUCLEOTIDE SEQUENCE [LARGE SCALE GENOMIC DNA]</scope>
    <source>
        <strain evidence="2">HYR1</strain>
    </source>
</reference>
<keyword evidence="3" id="KW-1185">Reference proteome</keyword>
<dbReference type="Proteomes" id="UP000276133">
    <property type="component" value="Unassembled WGS sequence"/>
</dbReference>
<feature type="transmembrane region" description="Helical" evidence="1">
    <location>
        <begin position="6"/>
        <end position="25"/>
    </location>
</feature>
<sequence>MIEKLGIVSYLNHSLFIYLFIINLLQENVKKSITILMLMKELMPDTDIQKDKISTYFILFSVPFINSLRLSIKFSTPWYIVLYEKKYQIILNLSVLALK</sequence>
<organism evidence="2 3">
    <name type="scientific">Brachionus plicatilis</name>
    <name type="common">Marine rotifer</name>
    <name type="synonym">Brachionus muelleri</name>
    <dbReference type="NCBI Taxonomy" id="10195"/>
    <lineage>
        <taxon>Eukaryota</taxon>
        <taxon>Metazoa</taxon>
        <taxon>Spiralia</taxon>
        <taxon>Gnathifera</taxon>
        <taxon>Rotifera</taxon>
        <taxon>Eurotatoria</taxon>
        <taxon>Monogononta</taxon>
        <taxon>Pseudotrocha</taxon>
        <taxon>Ploima</taxon>
        <taxon>Brachionidae</taxon>
        <taxon>Brachionus</taxon>
    </lineage>
</organism>
<evidence type="ECO:0000313" key="2">
    <source>
        <dbReference type="EMBL" id="RNA39367.1"/>
    </source>
</evidence>
<name>A0A3M7SUQ5_BRAPC</name>